<dbReference type="AlphaFoldDB" id="A0A1V4KVV4"/>
<evidence type="ECO:0000313" key="2">
    <source>
        <dbReference type="Proteomes" id="UP000190648"/>
    </source>
</evidence>
<name>A0A1V4KVV4_PATFA</name>
<keyword evidence="2" id="KW-1185">Reference proteome</keyword>
<comment type="caution">
    <text evidence="1">The sequence shown here is derived from an EMBL/GenBank/DDBJ whole genome shotgun (WGS) entry which is preliminary data.</text>
</comment>
<organism evidence="1 2">
    <name type="scientific">Patagioenas fasciata monilis</name>
    <dbReference type="NCBI Taxonomy" id="372326"/>
    <lineage>
        <taxon>Eukaryota</taxon>
        <taxon>Metazoa</taxon>
        <taxon>Chordata</taxon>
        <taxon>Craniata</taxon>
        <taxon>Vertebrata</taxon>
        <taxon>Euteleostomi</taxon>
        <taxon>Archelosauria</taxon>
        <taxon>Archosauria</taxon>
        <taxon>Dinosauria</taxon>
        <taxon>Saurischia</taxon>
        <taxon>Theropoda</taxon>
        <taxon>Coelurosauria</taxon>
        <taxon>Aves</taxon>
        <taxon>Neognathae</taxon>
        <taxon>Neoaves</taxon>
        <taxon>Columbimorphae</taxon>
        <taxon>Columbiformes</taxon>
        <taxon>Columbidae</taxon>
        <taxon>Patagioenas</taxon>
    </lineage>
</organism>
<accession>A0A1V4KVV4</accession>
<dbReference type="EMBL" id="LSYS01001520">
    <property type="protein sequence ID" value="OPJ88564.1"/>
    <property type="molecule type" value="Genomic_DNA"/>
</dbReference>
<evidence type="ECO:0000313" key="1">
    <source>
        <dbReference type="EMBL" id="OPJ88564.1"/>
    </source>
</evidence>
<protein>
    <submittedName>
        <fullName evidence="1">Uncharacterized protein</fullName>
    </submittedName>
</protein>
<reference evidence="1 2" key="1">
    <citation type="submission" date="2016-02" db="EMBL/GenBank/DDBJ databases">
        <title>Band-tailed pigeon sequencing and assembly.</title>
        <authorList>
            <person name="Soares A.E."/>
            <person name="Novak B.J."/>
            <person name="Rice E.S."/>
            <person name="O'Connell B."/>
            <person name="Chang D."/>
            <person name="Weber S."/>
            <person name="Shapiro B."/>
        </authorList>
    </citation>
    <scope>NUCLEOTIDE SEQUENCE [LARGE SCALE GENOMIC DNA]</scope>
    <source>
        <strain evidence="1">BTP2013</strain>
        <tissue evidence="1">Blood</tissue>
    </source>
</reference>
<proteinExistence type="predicted"/>
<sequence>MLLGRRAEGGHTRGEETEAQKCFGATKVPESLKNPACVQGQRMPSKGRADIVQASDPVPVIYTSFCKLLLRMGTVGVPRDTAAPVILCLDPLSVSSITHSAGTGALVTKARPAPFLHHWSVSLDCFHLAGRVASTSSSTDRVFDVSCHKICDYWNELGEETNRECISSTLQHLFTDLGNDQIWKENLHRLTPLSLSPLPIPGLIRGQPTCGCLCVCKSWVQTNAILRGQK</sequence>
<gene>
    <name evidence="1" type="ORF">AV530_003084</name>
</gene>
<dbReference type="Proteomes" id="UP000190648">
    <property type="component" value="Unassembled WGS sequence"/>
</dbReference>